<evidence type="ECO:0000313" key="2">
    <source>
        <dbReference type="Proteomes" id="UP001316803"/>
    </source>
</evidence>
<protein>
    <submittedName>
        <fullName evidence="1">Uncharacterized protein</fullName>
    </submittedName>
</protein>
<name>A0AAN8EIB5_9EURO</name>
<reference evidence="1 2" key="1">
    <citation type="submission" date="2022-12" db="EMBL/GenBank/DDBJ databases">
        <title>Genomic features and morphological characterization of a novel Knufia sp. strain isolated from spacecraft assembly facility.</title>
        <authorList>
            <person name="Teixeira M."/>
            <person name="Chander A.M."/>
            <person name="Stajich J.E."/>
            <person name="Venkateswaran K."/>
        </authorList>
    </citation>
    <scope>NUCLEOTIDE SEQUENCE [LARGE SCALE GENOMIC DNA]</scope>
    <source>
        <strain evidence="1 2">FJI-L2-BK-P2</strain>
    </source>
</reference>
<dbReference type="InterPro" id="IPR012340">
    <property type="entry name" value="NA-bd_OB-fold"/>
</dbReference>
<dbReference type="Proteomes" id="UP001316803">
    <property type="component" value="Unassembled WGS sequence"/>
</dbReference>
<accession>A0AAN8EIB5</accession>
<sequence length="167" mass="18699">MLFSTQNDRVHIVTELRGKAVPTHLFSQPAVAEVIGAGFDRPADARYRTLRFPRIVKLHHDRDPDDVVDFVEYQCMARTSCEMLDDDDDANDYHSWLAKLGHDYTDCESEAATASRAGEVDDSALLGEDSQSVHVDPVIGKKRRASAVSTVFNAAKRQRRARRGRGI</sequence>
<evidence type="ECO:0000313" key="1">
    <source>
        <dbReference type="EMBL" id="KAK5947761.1"/>
    </source>
</evidence>
<keyword evidence="2" id="KW-1185">Reference proteome</keyword>
<dbReference type="Gene3D" id="2.40.50.140">
    <property type="entry name" value="Nucleic acid-binding proteins"/>
    <property type="match status" value="1"/>
</dbReference>
<comment type="caution">
    <text evidence="1">The sequence shown here is derived from an EMBL/GenBank/DDBJ whole genome shotgun (WGS) entry which is preliminary data.</text>
</comment>
<gene>
    <name evidence="1" type="ORF">OHC33_011207</name>
</gene>
<dbReference type="AlphaFoldDB" id="A0AAN8EIB5"/>
<proteinExistence type="predicted"/>
<dbReference type="EMBL" id="JAKLMC020000070">
    <property type="protein sequence ID" value="KAK5947761.1"/>
    <property type="molecule type" value="Genomic_DNA"/>
</dbReference>
<organism evidence="1 2">
    <name type="scientific">Knufia fluminis</name>
    <dbReference type="NCBI Taxonomy" id="191047"/>
    <lineage>
        <taxon>Eukaryota</taxon>
        <taxon>Fungi</taxon>
        <taxon>Dikarya</taxon>
        <taxon>Ascomycota</taxon>
        <taxon>Pezizomycotina</taxon>
        <taxon>Eurotiomycetes</taxon>
        <taxon>Chaetothyriomycetidae</taxon>
        <taxon>Chaetothyriales</taxon>
        <taxon>Trichomeriaceae</taxon>
        <taxon>Knufia</taxon>
    </lineage>
</organism>
<dbReference type="SUPFAM" id="SSF50249">
    <property type="entry name" value="Nucleic acid-binding proteins"/>
    <property type="match status" value="1"/>
</dbReference>